<dbReference type="Gene3D" id="1.10.10.10">
    <property type="entry name" value="Winged helix-like DNA-binding domain superfamily/Winged helix DNA-binding domain"/>
    <property type="match status" value="1"/>
</dbReference>
<dbReference type="InterPro" id="IPR036390">
    <property type="entry name" value="WH_DNA-bd_sf"/>
</dbReference>
<proteinExistence type="predicted"/>
<gene>
    <name evidence="2" type="ORF">HUO14_03080</name>
</gene>
<dbReference type="InterPro" id="IPR036388">
    <property type="entry name" value="WH-like_DNA-bd_sf"/>
</dbReference>
<evidence type="ECO:0000313" key="2">
    <source>
        <dbReference type="EMBL" id="NVD26889.1"/>
    </source>
</evidence>
<dbReference type="RefSeq" id="WP_176278400.1">
    <property type="nucleotide sequence ID" value="NZ_JABWMH010000001.1"/>
</dbReference>
<keyword evidence="1" id="KW-0175">Coiled coil</keyword>
<name>A0ABX2MZL9_9SPHN</name>
<keyword evidence="3" id="KW-1185">Reference proteome</keyword>
<evidence type="ECO:0000313" key="3">
    <source>
        <dbReference type="Proteomes" id="UP000652427"/>
    </source>
</evidence>
<protein>
    <recommendedName>
        <fullName evidence="4">MarR family transcriptional regulator</fullName>
    </recommendedName>
</protein>
<reference evidence="2 3" key="1">
    <citation type="submission" date="2020-06" db="EMBL/GenBank/DDBJ databases">
        <authorList>
            <person name="Kim S.-J."/>
            <person name="Park S.-J."/>
        </authorList>
    </citation>
    <scope>NUCLEOTIDE SEQUENCE [LARGE SCALE GENOMIC DNA]</scope>
    <source>
        <strain evidence="2 3">SW-151</strain>
    </source>
</reference>
<feature type="coiled-coil region" evidence="1">
    <location>
        <begin position="1"/>
        <end position="28"/>
    </location>
</feature>
<accession>A0ABX2MZL9</accession>
<dbReference type="SUPFAM" id="SSF46785">
    <property type="entry name" value="Winged helix' DNA-binding domain"/>
    <property type="match status" value="1"/>
</dbReference>
<comment type="caution">
    <text evidence="2">The sequence shown here is derived from an EMBL/GenBank/DDBJ whole genome shotgun (WGS) entry which is preliminary data.</text>
</comment>
<evidence type="ECO:0008006" key="4">
    <source>
        <dbReference type="Google" id="ProtNLM"/>
    </source>
</evidence>
<sequence>MDSVEAELAELRLTIEQANQKFRMLDERITESKKGTNSEKIVFTPDLCRPDLIDRAEKYLHWGRLRSQTLDTGNGLFADACWNMCLDIYICGLKDERVTVSAIAHSSGIPMTTAMRYINVMVDQNLIEKSPNPADNRMIFVSITADCRQKLESLLASAPF</sequence>
<dbReference type="EMBL" id="JABWMH010000001">
    <property type="protein sequence ID" value="NVD26889.1"/>
    <property type="molecule type" value="Genomic_DNA"/>
</dbReference>
<evidence type="ECO:0000256" key="1">
    <source>
        <dbReference type="SAM" id="Coils"/>
    </source>
</evidence>
<dbReference type="Proteomes" id="UP000652427">
    <property type="component" value="Unassembled WGS sequence"/>
</dbReference>
<organism evidence="2 3">
    <name type="scientific">Parasphingorhabdus flavimaris</name>
    <dbReference type="NCBI Taxonomy" id="266812"/>
    <lineage>
        <taxon>Bacteria</taxon>
        <taxon>Pseudomonadati</taxon>
        <taxon>Pseudomonadota</taxon>
        <taxon>Alphaproteobacteria</taxon>
        <taxon>Sphingomonadales</taxon>
        <taxon>Sphingomonadaceae</taxon>
        <taxon>Parasphingorhabdus</taxon>
    </lineage>
</organism>